<reference evidence="1" key="1">
    <citation type="journal article" date="2019" name="MBio">
        <title>Virus Genomes from Deep Sea Sediments Expand the Ocean Megavirome and Support Independent Origins of Viral Gigantism.</title>
        <authorList>
            <person name="Backstrom D."/>
            <person name="Yutin N."/>
            <person name="Jorgensen S.L."/>
            <person name="Dharamshi J."/>
            <person name="Homa F."/>
            <person name="Zaremba-Niedwiedzka K."/>
            <person name="Spang A."/>
            <person name="Wolf Y.I."/>
            <person name="Koonin E.V."/>
            <person name="Ettema T.J."/>
        </authorList>
    </citation>
    <scope>NUCLEOTIDE SEQUENCE</scope>
</reference>
<accession>A0A481YWW6</accession>
<evidence type="ECO:0000313" key="1">
    <source>
        <dbReference type="EMBL" id="QBK87743.1"/>
    </source>
</evidence>
<organism evidence="1">
    <name type="scientific">Marseillevirus LCMAC202</name>
    <dbReference type="NCBI Taxonomy" id="2506606"/>
    <lineage>
        <taxon>Viruses</taxon>
        <taxon>Varidnaviria</taxon>
        <taxon>Bamfordvirae</taxon>
        <taxon>Nucleocytoviricota</taxon>
        <taxon>Megaviricetes</taxon>
        <taxon>Pimascovirales</taxon>
        <taxon>Pimascovirales incertae sedis</taxon>
        <taxon>Marseilleviridae</taxon>
    </lineage>
</organism>
<gene>
    <name evidence="1" type="ORF">LCMAC202_00790</name>
</gene>
<dbReference type="EMBL" id="MK500369">
    <property type="protein sequence ID" value="QBK87743.1"/>
    <property type="molecule type" value="Genomic_DNA"/>
</dbReference>
<sequence length="268" mass="31412">MLRRWLKPSTETTELSNEELYTDDDEELYTDDDMEVETLYVYGNTTFGKMTVENFINVPCWAFNRPLDRKRVRELYKGIMCSKFVHGVFTIASHEDKMYLIDGQHRQQALIKACESEECLDLPIMVIIYYVDNEAEIVDLFKQVNNTKPLDPKETPDSVIMTIVKRLGIDYPDAIHFDKNKTVYPYVLAKDLQERLRNICLEDITNKKLFTAIRKLNNQYAKKPVKTIPNVRARLTKGAVDKAKKSGFYLGLDEKWSWIEELEDKLQF</sequence>
<proteinExistence type="predicted"/>
<protein>
    <submittedName>
        <fullName evidence="1">DNA-sulfur modification-associated protein</fullName>
    </submittedName>
</protein>
<name>A0A481YWW6_9VIRU</name>